<keyword evidence="1 2" id="KW-0175">Coiled coil</keyword>
<dbReference type="PANTHER" id="PTHR32083">
    <property type="entry name" value="CILIA AND FLAGELLA-ASSOCIATED PROTEIN 58-RELATED"/>
    <property type="match status" value="1"/>
</dbReference>
<evidence type="ECO:0000313" key="3">
    <source>
        <dbReference type="EMBL" id="KAK8864845.1"/>
    </source>
</evidence>
<dbReference type="Proteomes" id="UP001470230">
    <property type="component" value="Unassembled WGS sequence"/>
</dbReference>
<evidence type="ECO:0000313" key="4">
    <source>
        <dbReference type="Proteomes" id="UP001470230"/>
    </source>
</evidence>
<feature type="coiled-coil region" evidence="2">
    <location>
        <begin position="492"/>
        <end position="526"/>
    </location>
</feature>
<reference evidence="3 4" key="1">
    <citation type="submission" date="2024-04" db="EMBL/GenBank/DDBJ databases">
        <title>Tritrichomonas musculus Genome.</title>
        <authorList>
            <person name="Alves-Ferreira E."/>
            <person name="Grigg M."/>
            <person name="Lorenzi H."/>
            <person name="Galac M."/>
        </authorList>
    </citation>
    <scope>NUCLEOTIDE SEQUENCE [LARGE SCALE GENOMIC DNA]</scope>
    <source>
        <strain evidence="3 4">EAF2021</strain>
    </source>
</reference>
<dbReference type="SUPFAM" id="SSF58100">
    <property type="entry name" value="Bacterial hemolysins"/>
    <property type="match status" value="1"/>
</dbReference>
<name>A0ABR2ILS2_9EUKA</name>
<feature type="coiled-coil region" evidence="2">
    <location>
        <begin position="149"/>
        <end position="204"/>
    </location>
</feature>
<evidence type="ECO:0000256" key="1">
    <source>
        <dbReference type="ARBA" id="ARBA00023054"/>
    </source>
</evidence>
<feature type="coiled-coil region" evidence="2">
    <location>
        <begin position="738"/>
        <end position="799"/>
    </location>
</feature>
<accession>A0ABR2ILS2</accession>
<dbReference type="PANTHER" id="PTHR32083:SF0">
    <property type="entry name" value="CILIA AND FLAGELLA-ASSOCIATED PROTEIN 58"/>
    <property type="match status" value="1"/>
</dbReference>
<feature type="coiled-coil region" evidence="2">
    <location>
        <begin position="611"/>
        <end position="676"/>
    </location>
</feature>
<evidence type="ECO:0000256" key="2">
    <source>
        <dbReference type="SAM" id="Coils"/>
    </source>
</evidence>
<gene>
    <name evidence="3" type="ORF">M9Y10_010372</name>
</gene>
<keyword evidence="4" id="KW-1185">Reference proteome</keyword>
<comment type="caution">
    <text evidence="3">The sequence shown here is derived from an EMBL/GenBank/DDBJ whole genome shotgun (WGS) entry which is preliminary data.</text>
</comment>
<sequence>MSKKKPQITFETENDLHDSIKTIFKNINEGATEFPQMQPYLLAISPISKFVDDCYGKNVKLLEILQEMNSQIVVIASKIQMIHGSIDTDKDNLKKLKDEFDEASKMVLFTNKSEKKSKELLVSLRTTIQDLSEKILNSETFTMGEGTSVFELKSDVTNLTNERNKANSEIREMKNKIFDTKASNEALKEQTASLTAQMERLSKSLSDKSKQSESIKTEVDEVTSSLAELKPQIQHMQQEVQSKAKAKAEKAILVEQLKQTRYKTLSGLGAVVEEAKKRKEKRNHKNRQITELQKMIHNRTVRIESDKERLKSCEDELTYLHKKLTEIQKQSDEYQSQYDQMTIKSNELIEVKLNTRKKVKELRSKVVPLQFQYAQVDNLLSLDQRSIISAQFALTKEQNLEGEEKRATNEVKVSIKTIKTDTKGEKSKLEKMKESFMYYLEDIENTRSEKVKFSNLADMASEKNKLIIEENEVQLKELQILQVKSEHQSALSEQLRDERNTSKRRLEEIEIENNELRTLFNELETSHGSLHQKYQDMLLETAKDHLSLRALQEDIGLINMKMDNMQKMIKTTERITSRIQAESQTLFHILQDAGHDGLQQQKELQLLIKNKEVVQTQILKKDTQLNELKEKIKADQLYLKKCSKMFKDTIQSMIKMQTELENCQQLTKELEIKREKSRVFEYEMHKMLTDSIVEKEKFAALTHEFAVPRNVHRWDLLNAVDPGLVKQLKFRTEISGKIDLAHRKHLELLKEKEDLEGQLQKMREKMERTPSKAQVQNDIQRYKEDIKRMDDEMSEIDAKLITNRKQISDKFTSISTVRNKVAERKEITIDLTNDISELRASSSLSSNDGYAWFMTEIPVSKPSLRGGGFSLNPAATTSTYSERSDFYRKERKTMNNLNMSANTMRTGGLFVGPSPTGTAAYKRSSVSAISYSAKHGVSPIYYVQPKTSSKQYSGYGWTRTVPSMT</sequence>
<dbReference type="EMBL" id="JAPFFF010000016">
    <property type="protein sequence ID" value="KAK8864845.1"/>
    <property type="molecule type" value="Genomic_DNA"/>
</dbReference>
<organism evidence="3 4">
    <name type="scientific">Tritrichomonas musculus</name>
    <dbReference type="NCBI Taxonomy" id="1915356"/>
    <lineage>
        <taxon>Eukaryota</taxon>
        <taxon>Metamonada</taxon>
        <taxon>Parabasalia</taxon>
        <taxon>Tritrichomonadida</taxon>
        <taxon>Tritrichomonadidae</taxon>
        <taxon>Tritrichomonas</taxon>
    </lineage>
</organism>
<protein>
    <submittedName>
        <fullName evidence="3">Uncharacterized protein</fullName>
    </submittedName>
</protein>
<dbReference type="Gene3D" id="1.10.287.1490">
    <property type="match status" value="1"/>
</dbReference>
<proteinExistence type="predicted"/>